<name>A0A401PB52_SCYTO</name>
<proteinExistence type="predicted"/>
<evidence type="ECO:0000256" key="1">
    <source>
        <dbReference type="PROSITE-ProRule" id="PRU00023"/>
    </source>
</evidence>
<evidence type="ECO:0000313" key="4">
    <source>
        <dbReference type="Proteomes" id="UP000288216"/>
    </source>
</evidence>
<reference evidence="3 4" key="1">
    <citation type="journal article" date="2018" name="Nat. Ecol. Evol.">
        <title>Shark genomes provide insights into elasmobranch evolution and the origin of vertebrates.</title>
        <authorList>
            <person name="Hara Y"/>
            <person name="Yamaguchi K"/>
            <person name="Onimaru K"/>
            <person name="Kadota M"/>
            <person name="Koyanagi M"/>
            <person name="Keeley SD"/>
            <person name="Tatsumi K"/>
            <person name="Tanaka K"/>
            <person name="Motone F"/>
            <person name="Kageyama Y"/>
            <person name="Nozu R"/>
            <person name="Adachi N"/>
            <person name="Nishimura O"/>
            <person name="Nakagawa R"/>
            <person name="Tanegashima C"/>
            <person name="Kiyatake I"/>
            <person name="Matsumoto R"/>
            <person name="Murakumo K"/>
            <person name="Nishida K"/>
            <person name="Terakita A"/>
            <person name="Kuratani S"/>
            <person name="Sato K"/>
            <person name="Hyodo S Kuraku.S."/>
        </authorList>
    </citation>
    <scope>NUCLEOTIDE SEQUENCE [LARGE SCALE GENOMIC DNA]</scope>
</reference>
<feature type="region of interest" description="Disordered" evidence="2">
    <location>
        <begin position="96"/>
        <end position="128"/>
    </location>
</feature>
<dbReference type="OMA" id="GAYPINE"/>
<keyword evidence="1" id="KW-0040">ANK repeat</keyword>
<dbReference type="PANTHER" id="PTHR24192:SF3">
    <property type="entry name" value="ANKYRIN REPEAT DOMAIN 40"/>
    <property type="match status" value="1"/>
</dbReference>
<gene>
    <name evidence="3" type="ORF">scyTo_0010766</name>
</gene>
<dbReference type="SMART" id="SM00248">
    <property type="entry name" value="ANK"/>
    <property type="match status" value="1"/>
</dbReference>
<keyword evidence="4" id="KW-1185">Reference proteome</keyword>
<dbReference type="InterPro" id="IPR039195">
    <property type="entry name" value="ANKRD40"/>
</dbReference>
<dbReference type="Gene3D" id="1.25.40.20">
    <property type="entry name" value="Ankyrin repeat-containing domain"/>
    <property type="match status" value="1"/>
</dbReference>
<protein>
    <submittedName>
        <fullName evidence="3">Uncharacterized protein</fullName>
    </submittedName>
</protein>
<dbReference type="OrthoDB" id="194358at2759"/>
<dbReference type="SUPFAM" id="SSF48403">
    <property type="entry name" value="Ankyrin repeat"/>
    <property type="match status" value="1"/>
</dbReference>
<feature type="compositionally biased region" description="Polar residues" evidence="2">
    <location>
        <begin position="96"/>
        <end position="105"/>
    </location>
</feature>
<dbReference type="EMBL" id="BFAA01004700">
    <property type="protein sequence ID" value="GCB70348.1"/>
    <property type="molecule type" value="Genomic_DNA"/>
</dbReference>
<accession>A0A401PB52</accession>
<dbReference type="InterPro" id="IPR036770">
    <property type="entry name" value="Ankyrin_rpt-contain_sf"/>
</dbReference>
<dbReference type="AlphaFoldDB" id="A0A401PB52"/>
<feature type="repeat" description="ANK" evidence="1">
    <location>
        <begin position="11"/>
        <end position="43"/>
    </location>
</feature>
<evidence type="ECO:0000256" key="2">
    <source>
        <dbReference type="SAM" id="MobiDB-lite"/>
    </source>
</evidence>
<comment type="caution">
    <text evidence="3">The sequence shown here is derived from an EMBL/GenBank/DDBJ whole genome shotgun (WGS) entry which is preliminary data.</text>
</comment>
<dbReference type="PROSITE" id="PS50088">
    <property type="entry name" value="ANK_REPEAT"/>
    <property type="match status" value="1"/>
</dbReference>
<organism evidence="3 4">
    <name type="scientific">Scyliorhinus torazame</name>
    <name type="common">Cloudy catshark</name>
    <name type="synonym">Catulus torazame</name>
    <dbReference type="NCBI Taxonomy" id="75743"/>
    <lineage>
        <taxon>Eukaryota</taxon>
        <taxon>Metazoa</taxon>
        <taxon>Chordata</taxon>
        <taxon>Craniata</taxon>
        <taxon>Vertebrata</taxon>
        <taxon>Chondrichthyes</taxon>
        <taxon>Elasmobranchii</taxon>
        <taxon>Galeomorphii</taxon>
        <taxon>Galeoidea</taxon>
        <taxon>Carcharhiniformes</taxon>
        <taxon>Scyliorhinidae</taxon>
        <taxon>Scyliorhinus</taxon>
    </lineage>
</organism>
<dbReference type="PROSITE" id="PS50297">
    <property type="entry name" value="ANK_REP_REGION"/>
    <property type="match status" value="1"/>
</dbReference>
<dbReference type="Proteomes" id="UP000288216">
    <property type="component" value="Unassembled WGS sequence"/>
</dbReference>
<dbReference type="STRING" id="75743.A0A401PB52"/>
<dbReference type="Pfam" id="PF00023">
    <property type="entry name" value="Ank"/>
    <property type="match status" value="1"/>
</dbReference>
<evidence type="ECO:0000313" key="3">
    <source>
        <dbReference type="EMBL" id="GCB70348.1"/>
    </source>
</evidence>
<dbReference type="PANTHER" id="PTHR24192">
    <property type="entry name" value="ANKYRIN REPEAT DOMAIN 40"/>
    <property type="match status" value="1"/>
</dbReference>
<dbReference type="InterPro" id="IPR002110">
    <property type="entry name" value="Ankyrin_rpt"/>
</dbReference>
<sequence length="218" mass="23739">MGCPGVVNCAIEMTCLHWACKRGHGQIVSDLLDAGADKDILTNKGESAARLAMKPEIRALLGVDEDSEPVVNGEAELPFLPNYLANPCFPYVGSQEADSSQTAATGSPMALKPSPMPQVQNGAPPGPPATFQPLFFTGTFPVNEQELILKVRIQNPAIRDNDFIEVELDRTELTYKALLTVSCRELDVHPEQVEKIRKLPNTLLRKVPKIPTPLTVTL</sequence>